<protein>
    <recommendedName>
        <fullName evidence="2">PorV/PorQ family protein</fullName>
    </recommendedName>
</protein>
<reference evidence="1" key="1">
    <citation type="submission" date="2018-05" db="EMBL/GenBank/DDBJ databases">
        <authorList>
            <person name="Lanie J.A."/>
            <person name="Ng W.-L."/>
            <person name="Kazmierczak K.M."/>
            <person name="Andrzejewski T.M."/>
            <person name="Davidsen T.M."/>
            <person name="Wayne K.J."/>
            <person name="Tettelin H."/>
            <person name="Glass J.I."/>
            <person name="Rusch D."/>
            <person name="Podicherti R."/>
            <person name="Tsui H.-C.T."/>
            <person name="Winkler M.E."/>
        </authorList>
    </citation>
    <scope>NUCLEOTIDE SEQUENCE</scope>
</reference>
<accession>A0A381WSX1</accession>
<dbReference type="Gene3D" id="2.40.160.60">
    <property type="entry name" value="Outer membrane protein transport protein (OMPP1/FadL/TodX)"/>
    <property type="match status" value="1"/>
</dbReference>
<gene>
    <name evidence="1" type="ORF">METZ01_LOCUS108448</name>
</gene>
<name>A0A381WSX1_9ZZZZ</name>
<dbReference type="EMBL" id="UINC01012777">
    <property type="protein sequence ID" value="SVA55594.1"/>
    <property type="molecule type" value="Genomic_DNA"/>
</dbReference>
<evidence type="ECO:0000313" key="1">
    <source>
        <dbReference type="EMBL" id="SVA55594.1"/>
    </source>
</evidence>
<evidence type="ECO:0008006" key="2">
    <source>
        <dbReference type="Google" id="ProtNLM"/>
    </source>
</evidence>
<dbReference type="AlphaFoldDB" id="A0A381WSX1"/>
<dbReference type="InterPro" id="IPR005362">
    <property type="entry name" value="UPF0164"/>
</dbReference>
<organism evidence="1">
    <name type="scientific">marine metagenome</name>
    <dbReference type="NCBI Taxonomy" id="408172"/>
    <lineage>
        <taxon>unclassified sequences</taxon>
        <taxon>metagenomes</taxon>
        <taxon>ecological metagenomes</taxon>
    </lineage>
</organism>
<dbReference type="SUPFAM" id="SSF56935">
    <property type="entry name" value="Porins"/>
    <property type="match status" value="1"/>
</dbReference>
<dbReference type="Pfam" id="PF03687">
    <property type="entry name" value="UPF0164"/>
    <property type="match status" value="1"/>
</dbReference>
<feature type="non-terminal residue" evidence="1">
    <location>
        <position position="150"/>
    </location>
</feature>
<dbReference type="NCBIfam" id="NF033709">
    <property type="entry name" value="PorV_fam"/>
    <property type="match status" value="1"/>
</dbReference>
<sequence length="150" mass="16102">MKCISILTIFSLTLVAQTNVATNAGSFLGIGAGARSLSLGGAFVSIANDVSALYWNPAGIVNIERPSVHVFHSPWLVETNYYHGGAVLPMGKAGTLGFAYTAVTMDEMMVRTVQRPEGTGERFSVSNLAMGITYSKRLTDRFSFGMQTKL</sequence>
<proteinExistence type="predicted"/>